<dbReference type="Pfam" id="PF12937">
    <property type="entry name" value="F-box-like"/>
    <property type="match status" value="1"/>
</dbReference>
<reference evidence="2" key="1">
    <citation type="journal article" date="2019" name="MBio">
        <title>Virus Genomes from Deep Sea Sediments Expand the Ocean Megavirome and Support Independent Origins of Viral Gigantism.</title>
        <authorList>
            <person name="Backstrom D."/>
            <person name="Yutin N."/>
            <person name="Jorgensen S.L."/>
            <person name="Dharamshi J."/>
            <person name="Homa F."/>
            <person name="Zaremba-Niedwiedzka K."/>
            <person name="Spang A."/>
            <person name="Wolf Y.I."/>
            <person name="Koonin E.V."/>
            <person name="Ettema T.J."/>
        </authorList>
    </citation>
    <scope>NUCLEOTIDE SEQUENCE</scope>
</reference>
<dbReference type="InterPro" id="IPR001810">
    <property type="entry name" value="F-box_dom"/>
</dbReference>
<evidence type="ECO:0000259" key="1">
    <source>
        <dbReference type="Pfam" id="PF12937"/>
    </source>
</evidence>
<dbReference type="EMBL" id="MK500588">
    <property type="protein sequence ID" value="QBK92909.1"/>
    <property type="molecule type" value="Genomic_DNA"/>
</dbReference>
<evidence type="ECO:0000313" key="2">
    <source>
        <dbReference type="EMBL" id="QBK92909.1"/>
    </source>
</evidence>
<proteinExistence type="predicted"/>
<protein>
    <submittedName>
        <fullName evidence="2">F-box-like family protein</fullName>
    </submittedName>
</protein>
<feature type="domain" description="F-box" evidence="1">
    <location>
        <begin position="4"/>
        <end position="41"/>
    </location>
</feature>
<accession>A0A481ZCX2</accession>
<sequence>MDQPDLLQCILSYLRVNQIAQLSAVNLAFYLVCKRESLWKNKLWSDYGMIGKSKIQTWKKRVKNTFLVSEEFWKSLDEEMSYHITHGPFCCETSKIRQDHGITEAKIIVSGFETKLIDYALYEREEFYITELIFKSFFDTHLHTGSLDYDDYYLNFLFLFEKLAKGNVSLISSRGKLSPLVNLSTGGKLSLRWILSLNHIEEVKFIDYLDISEEEYMVKWSDLNTDMCISIKSLALVYKNHRDLFVDDTTDDQRDIVIMLNKWRM</sequence>
<organism evidence="2">
    <name type="scientific">Pithovirus LCPAC403</name>
    <dbReference type="NCBI Taxonomy" id="2506596"/>
    <lineage>
        <taxon>Viruses</taxon>
        <taxon>Pithoviruses</taxon>
    </lineage>
</organism>
<dbReference type="Gene3D" id="1.20.1280.50">
    <property type="match status" value="1"/>
</dbReference>
<dbReference type="SUPFAM" id="SSF81383">
    <property type="entry name" value="F-box domain"/>
    <property type="match status" value="1"/>
</dbReference>
<gene>
    <name evidence="2" type="ORF">LCPAC403_00430</name>
</gene>
<dbReference type="InterPro" id="IPR036047">
    <property type="entry name" value="F-box-like_dom_sf"/>
</dbReference>
<name>A0A481ZCX2_9VIRU</name>